<evidence type="ECO:0000256" key="5">
    <source>
        <dbReference type="ARBA" id="ARBA00022840"/>
    </source>
</evidence>
<dbReference type="Gene3D" id="1.10.510.10">
    <property type="entry name" value="Transferase(Phosphotransferase) domain 1"/>
    <property type="match status" value="2"/>
</dbReference>
<reference evidence="10" key="2">
    <citation type="submission" date="2025-09" db="UniProtKB">
        <authorList>
            <consortium name="Ensembl"/>
        </authorList>
    </citation>
    <scope>IDENTIFICATION</scope>
</reference>
<keyword evidence="4" id="KW-0418">Kinase</keyword>
<dbReference type="GO" id="GO:0005524">
    <property type="term" value="F:ATP binding"/>
    <property type="evidence" value="ECO:0007669"/>
    <property type="project" value="UniProtKB-UniRule"/>
</dbReference>
<evidence type="ECO:0000256" key="7">
    <source>
        <dbReference type="PROSITE-ProRule" id="PRU10141"/>
    </source>
</evidence>
<feature type="domain" description="Protein kinase" evidence="9">
    <location>
        <begin position="21"/>
        <end position="255"/>
    </location>
</feature>
<evidence type="ECO:0000256" key="2">
    <source>
        <dbReference type="ARBA" id="ARBA00022679"/>
    </source>
</evidence>
<dbReference type="FunFam" id="1.10.510.10:FF:000438">
    <property type="entry name" value="Tau tubulin kinase 2b"/>
    <property type="match status" value="1"/>
</dbReference>
<dbReference type="InterPro" id="IPR011009">
    <property type="entry name" value="Kinase-like_dom_sf"/>
</dbReference>
<feature type="region of interest" description="Disordered" evidence="8">
    <location>
        <begin position="308"/>
        <end position="337"/>
    </location>
</feature>
<dbReference type="InterPro" id="IPR000719">
    <property type="entry name" value="Prot_kinase_dom"/>
</dbReference>
<dbReference type="AlphaFoldDB" id="A0A3B4T9L7"/>
<evidence type="ECO:0000256" key="3">
    <source>
        <dbReference type="ARBA" id="ARBA00022741"/>
    </source>
</evidence>
<proteinExistence type="inferred from homology"/>
<dbReference type="Ensembl" id="ENSSDUT00000002869.1">
    <property type="protein sequence ID" value="ENSSDUP00000002796.1"/>
    <property type="gene ID" value="ENSSDUG00000002162.1"/>
</dbReference>
<organism evidence="10 11">
    <name type="scientific">Seriola dumerili</name>
    <name type="common">Greater amberjack</name>
    <name type="synonym">Caranx dumerili</name>
    <dbReference type="NCBI Taxonomy" id="41447"/>
    <lineage>
        <taxon>Eukaryota</taxon>
        <taxon>Metazoa</taxon>
        <taxon>Chordata</taxon>
        <taxon>Craniata</taxon>
        <taxon>Vertebrata</taxon>
        <taxon>Euteleostomi</taxon>
        <taxon>Actinopterygii</taxon>
        <taxon>Neopterygii</taxon>
        <taxon>Teleostei</taxon>
        <taxon>Neoteleostei</taxon>
        <taxon>Acanthomorphata</taxon>
        <taxon>Carangaria</taxon>
        <taxon>Carangiformes</taxon>
        <taxon>Carangidae</taxon>
        <taxon>Seriola</taxon>
    </lineage>
</organism>
<sequence length="426" mass="48529">MSGAGEHTDILSVADVVRDRWKVLRKIGGGGFGEIYEVLDQLSQATVALKVESAQQPKQVLKMEVAVLKKLQGKDHVCRFVGCGRNDRFNYVVMELQGRNLADLRRTMTRGTFSVSTTLRLGKQILEAIESIHSVGFLHRDIKPPRPVAGFRGTVRYASINAHKNKEMGRHDDLWSLFYMLVEFMVGQLPWRKIKDKEQVGNLKETYDHRLMLKHLPSEFSAFLDHILTLDYFTKPDYQLLMSMFDNAMKSHNVLENDPYDWEKCDSEDMLTITATSTTAQQLTRLTPAYLGMANASVLPGELQRENTEDVLQGERLSDADNCPPIPTPTTPGGDVWEEMDRNRNHKHAPQMIRKVVSEDEHSQNQGNQSPNTGSIQSSPRRVRSETMFLERAAPLLRRMRHSQSLAFEKRLAPEPKPTIERFLEA</sequence>
<feature type="binding site" evidence="7">
    <location>
        <position position="50"/>
    </location>
    <ligand>
        <name>ATP</name>
        <dbReference type="ChEBI" id="CHEBI:30616"/>
    </ligand>
</feature>
<feature type="region of interest" description="Disordered" evidence="8">
    <location>
        <begin position="358"/>
        <end position="387"/>
    </location>
</feature>
<keyword evidence="2" id="KW-0808">Transferase</keyword>
<dbReference type="InterPro" id="IPR050235">
    <property type="entry name" value="CK1_Ser-Thr_kinase"/>
</dbReference>
<evidence type="ECO:0000259" key="9">
    <source>
        <dbReference type="PROSITE" id="PS50011"/>
    </source>
</evidence>
<accession>A0A3B4T9L7</accession>
<name>A0A3B4T9L7_SERDU</name>
<dbReference type="PROSITE" id="PS50011">
    <property type="entry name" value="PROTEIN_KINASE_DOM"/>
    <property type="match status" value="1"/>
</dbReference>
<reference evidence="10" key="1">
    <citation type="submission" date="2025-08" db="UniProtKB">
        <authorList>
            <consortium name="Ensembl"/>
        </authorList>
    </citation>
    <scope>IDENTIFICATION</scope>
</reference>
<dbReference type="GeneTree" id="ENSGT00940000165020"/>
<dbReference type="PANTHER" id="PTHR11909">
    <property type="entry name" value="CASEIN KINASE-RELATED"/>
    <property type="match status" value="1"/>
</dbReference>
<protein>
    <submittedName>
        <fullName evidence="10">Tau tubulin kinase 2b</fullName>
    </submittedName>
</protein>
<evidence type="ECO:0000313" key="10">
    <source>
        <dbReference type="Ensembl" id="ENSSDUP00000002796.1"/>
    </source>
</evidence>
<dbReference type="GO" id="GO:0015630">
    <property type="term" value="C:microtubule cytoskeleton"/>
    <property type="evidence" value="ECO:0007669"/>
    <property type="project" value="UniProtKB-ARBA"/>
</dbReference>
<dbReference type="SUPFAM" id="SSF56112">
    <property type="entry name" value="Protein kinase-like (PK-like)"/>
    <property type="match status" value="1"/>
</dbReference>
<dbReference type="InterPro" id="IPR017441">
    <property type="entry name" value="Protein_kinase_ATP_BS"/>
</dbReference>
<evidence type="ECO:0000256" key="4">
    <source>
        <dbReference type="ARBA" id="ARBA00022777"/>
    </source>
</evidence>
<evidence type="ECO:0000256" key="6">
    <source>
        <dbReference type="ARBA" id="ARBA00061588"/>
    </source>
</evidence>
<evidence type="ECO:0000256" key="1">
    <source>
        <dbReference type="ARBA" id="ARBA00022527"/>
    </source>
</evidence>
<keyword evidence="3 7" id="KW-0547">Nucleotide-binding</keyword>
<dbReference type="FunFam" id="3.30.200.20:FF:000358">
    <property type="entry name" value="Tau tubulin kinase 2b"/>
    <property type="match status" value="1"/>
</dbReference>
<keyword evidence="11" id="KW-1185">Reference proteome</keyword>
<comment type="similarity">
    <text evidence="6">Belongs to the protein kinase superfamily. CK1 Ser/Thr protein kinase family.</text>
</comment>
<evidence type="ECO:0000313" key="11">
    <source>
        <dbReference type="Proteomes" id="UP000261420"/>
    </source>
</evidence>
<dbReference type="STRING" id="41447.ENSSDUP00000002796"/>
<dbReference type="Gene3D" id="3.30.200.20">
    <property type="entry name" value="Phosphorylase Kinase, domain 1"/>
    <property type="match status" value="1"/>
</dbReference>
<dbReference type="PROSITE" id="PS00107">
    <property type="entry name" value="PROTEIN_KINASE_ATP"/>
    <property type="match status" value="1"/>
</dbReference>
<keyword evidence="1" id="KW-0723">Serine/threonine-protein kinase</keyword>
<dbReference type="Proteomes" id="UP000261420">
    <property type="component" value="Unplaced"/>
</dbReference>
<dbReference type="Pfam" id="PF00069">
    <property type="entry name" value="Pkinase"/>
    <property type="match status" value="1"/>
</dbReference>
<evidence type="ECO:0000256" key="8">
    <source>
        <dbReference type="SAM" id="MobiDB-lite"/>
    </source>
</evidence>
<dbReference type="OMA" id="YLHMANA"/>
<keyword evidence="5 7" id="KW-0067">ATP-binding</keyword>
<feature type="compositionally biased region" description="Polar residues" evidence="8">
    <location>
        <begin position="364"/>
        <end position="380"/>
    </location>
</feature>
<dbReference type="GO" id="GO:0004674">
    <property type="term" value="F:protein serine/threonine kinase activity"/>
    <property type="evidence" value="ECO:0007669"/>
    <property type="project" value="UniProtKB-KW"/>
</dbReference>
<dbReference type="FunFam" id="1.10.510.10:FF:000452">
    <property type="entry name" value="Tau tubulin kinase 2b"/>
    <property type="match status" value="1"/>
</dbReference>